<evidence type="ECO:0000256" key="8">
    <source>
        <dbReference type="ARBA" id="ARBA00025340"/>
    </source>
</evidence>
<feature type="transmembrane region" description="Helical" evidence="9">
    <location>
        <begin position="157"/>
        <end position="187"/>
    </location>
</feature>
<keyword evidence="2" id="KW-0813">Transport</keyword>
<dbReference type="PRINTS" id="PR01506">
    <property type="entry name" value="TATBPROTEIN"/>
</dbReference>
<dbReference type="Gene3D" id="1.20.5.3310">
    <property type="match status" value="1"/>
</dbReference>
<accession>A0ABU6RAW8</accession>
<keyword evidence="6" id="KW-0811">Translocation</keyword>
<organism evidence="10 11">
    <name type="scientific">Stylosanthes scabra</name>
    <dbReference type="NCBI Taxonomy" id="79078"/>
    <lineage>
        <taxon>Eukaryota</taxon>
        <taxon>Viridiplantae</taxon>
        <taxon>Streptophyta</taxon>
        <taxon>Embryophyta</taxon>
        <taxon>Tracheophyta</taxon>
        <taxon>Spermatophyta</taxon>
        <taxon>Magnoliopsida</taxon>
        <taxon>eudicotyledons</taxon>
        <taxon>Gunneridae</taxon>
        <taxon>Pentapetalae</taxon>
        <taxon>rosids</taxon>
        <taxon>fabids</taxon>
        <taxon>Fabales</taxon>
        <taxon>Fabaceae</taxon>
        <taxon>Papilionoideae</taxon>
        <taxon>50 kb inversion clade</taxon>
        <taxon>dalbergioids sensu lato</taxon>
        <taxon>Dalbergieae</taxon>
        <taxon>Pterocarpus clade</taxon>
        <taxon>Stylosanthes</taxon>
    </lineage>
</organism>
<keyword evidence="11" id="KW-1185">Reference proteome</keyword>
<dbReference type="InterPro" id="IPR003369">
    <property type="entry name" value="TatA/B/E"/>
</dbReference>
<evidence type="ECO:0000313" key="11">
    <source>
        <dbReference type="Proteomes" id="UP001341840"/>
    </source>
</evidence>
<evidence type="ECO:0000256" key="6">
    <source>
        <dbReference type="ARBA" id="ARBA00023010"/>
    </source>
</evidence>
<evidence type="ECO:0000256" key="1">
    <source>
        <dbReference type="ARBA" id="ARBA00004581"/>
    </source>
</evidence>
<evidence type="ECO:0000256" key="5">
    <source>
        <dbReference type="ARBA" id="ARBA00022989"/>
    </source>
</evidence>
<evidence type="ECO:0000256" key="9">
    <source>
        <dbReference type="SAM" id="Phobius"/>
    </source>
</evidence>
<evidence type="ECO:0000313" key="10">
    <source>
        <dbReference type="EMBL" id="MED6121133.1"/>
    </source>
</evidence>
<reference evidence="10 11" key="1">
    <citation type="journal article" date="2023" name="Plants (Basel)">
        <title>Bridging the Gap: Combining Genomics and Transcriptomics Approaches to Understand Stylosanthes scabra, an Orphan Legume from the Brazilian Caatinga.</title>
        <authorList>
            <person name="Ferreira-Neto J.R.C."/>
            <person name="da Silva M.D."/>
            <person name="Binneck E."/>
            <person name="de Melo N.F."/>
            <person name="da Silva R.H."/>
            <person name="de Melo A.L.T.M."/>
            <person name="Pandolfi V."/>
            <person name="Bustamante F.O."/>
            <person name="Brasileiro-Vidal A.C."/>
            <person name="Benko-Iseppon A.M."/>
        </authorList>
    </citation>
    <scope>NUCLEOTIDE SEQUENCE [LARGE SCALE GENOMIC DNA]</scope>
    <source>
        <tissue evidence="10">Leaves</tissue>
    </source>
</reference>
<evidence type="ECO:0000256" key="4">
    <source>
        <dbReference type="ARBA" id="ARBA00022927"/>
    </source>
</evidence>
<comment type="caution">
    <text evidence="10">The sequence shown here is derived from an EMBL/GenBank/DDBJ whole genome shotgun (WGS) entry which is preliminary data.</text>
</comment>
<gene>
    <name evidence="10" type="ORF">PIB30_027340</name>
</gene>
<keyword evidence="5 9" id="KW-1133">Transmembrane helix</keyword>
<dbReference type="InterPro" id="IPR006312">
    <property type="entry name" value="TatA/E"/>
</dbReference>
<proteinExistence type="predicted"/>
<keyword evidence="4" id="KW-0653">Protein transport</keyword>
<comment type="subcellular location">
    <subcellularLocation>
        <location evidence="1">Plastid</location>
        <location evidence="1">Chloroplast thylakoid membrane</location>
        <topology evidence="1">Single-pass membrane protein</topology>
    </subcellularLocation>
</comment>
<dbReference type="NCBIfam" id="TIGR01411">
    <property type="entry name" value="tatAE"/>
    <property type="match status" value="1"/>
</dbReference>
<keyword evidence="7 9" id="KW-0472">Membrane</keyword>
<protein>
    <recommendedName>
        <fullName evidence="12">Sec-independent protein translocase protein TATB, chloroplastic</fullName>
    </recommendedName>
</protein>
<evidence type="ECO:0000256" key="3">
    <source>
        <dbReference type="ARBA" id="ARBA00022692"/>
    </source>
</evidence>
<evidence type="ECO:0008006" key="12">
    <source>
        <dbReference type="Google" id="ProtNLM"/>
    </source>
</evidence>
<dbReference type="Pfam" id="PF02416">
    <property type="entry name" value="TatA_B_E"/>
    <property type="match status" value="1"/>
</dbReference>
<comment type="function">
    <text evidence="8">Part of the twin-arginine translocation (Tat) system that transports large folded proteins containing a characteristic twin-arginine motif in their signal peptide across the thylakoid membrane. Involved in delta pH-dependent protein transport required for chloroplast development, especially thylakoid membrane formation. TATC and TATB mediate precursor recognition, whereas TATA facilitates translocation.</text>
</comment>
<dbReference type="Proteomes" id="UP001341840">
    <property type="component" value="Unassembled WGS sequence"/>
</dbReference>
<dbReference type="PANTHER" id="PTHR33162:SF3">
    <property type="entry name" value="SEC-INDEPENDENT PROTEIN TRANSLOCASE PROTEIN TATB, CHLOROPLASTIC"/>
    <property type="match status" value="1"/>
</dbReference>
<keyword evidence="3 9" id="KW-0812">Transmembrane</keyword>
<evidence type="ECO:0000256" key="2">
    <source>
        <dbReference type="ARBA" id="ARBA00022448"/>
    </source>
</evidence>
<feature type="transmembrane region" description="Helical" evidence="9">
    <location>
        <begin position="66"/>
        <end position="90"/>
    </location>
</feature>
<sequence length="245" mass="27048">MAMASPPLSTSTSVLCSRLKGTVCCSKLQMGGGGGVLRGWCGLKNLGVRGKGVQVKVKKGLWKGKVVYASLFGVGAPEALVIGVVALLVFGPKGLAEVARNLGKTLRAFQPTIRELQDVSREFKSTLTREIGLDDDISTPTPTPTNTFNSSDPSQSFFLSFTFSFLTISPTLCAQLKFISYLIFLLLHNYACQIAHMYVSYETYMYDLIMQMPQEIHTPLRSILRLHKSSSRHLRHHRHLLLNKA</sequence>
<dbReference type="PANTHER" id="PTHR33162">
    <property type="entry name" value="SEC-INDEPENDENT PROTEIN TRANSLOCASE PROTEIN TATA, CHLOROPLASTIC"/>
    <property type="match status" value="1"/>
</dbReference>
<dbReference type="EMBL" id="JASCZI010030313">
    <property type="protein sequence ID" value="MED6121133.1"/>
    <property type="molecule type" value="Genomic_DNA"/>
</dbReference>
<evidence type="ECO:0000256" key="7">
    <source>
        <dbReference type="ARBA" id="ARBA00023136"/>
    </source>
</evidence>
<name>A0ABU6RAW8_9FABA</name>